<feature type="transmembrane region" description="Helical" evidence="1">
    <location>
        <begin position="131"/>
        <end position="148"/>
    </location>
</feature>
<dbReference type="RefSeq" id="WP_157766713.1">
    <property type="nucleotide sequence ID" value="NZ_FCOC02000025.1"/>
</dbReference>
<evidence type="ECO:0000313" key="2">
    <source>
        <dbReference type="EMBL" id="SAL51045.1"/>
    </source>
</evidence>
<keyword evidence="1" id="KW-1133">Transmembrane helix</keyword>
<reference evidence="2 3" key="1">
    <citation type="submission" date="2016-01" db="EMBL/GenBank/DDBJ databases">
        <authorList>
            <person name="Oliw E.H."/>
        </authorList>
    </citation>
    <scope>NUCLEOTIDE SEQUENCE [LARGE SCALE GENOMIC DNA]</scope>
    <source>
        <strain evidence="2">LMG 22029</strain>
    </source>
</reference>
<dbReference type="Proteomes" id="UP000054893">
    <property type="component" value="Unassembled WGS sequence"/>
</dbReference>
<gene>
    <name evidence="2" type="ORF">AWB64_05423</name>
</gene>
<keyword evidence="1" id="KW-0812">Transmembrane</keyword>
<accession>A0A158I336</accession>
<dbReference type="EMBL" id="FCOC02000025">
    <property type="protein sequence ID" value="SAL51045.1"/>
    <property type="molecule type" value="Genomic_DNA"/>
</dbReference>
<evidence type="ECO:0000256" key="1">
    <source>
        <dbReference type="SAM" id="Phobius"/>
    </source>
</evidence>
<sequence length="151" mass="16480">MKLVPVTIRYSCGTIIKDRVSLDPTTREVHFSSRLTVIFLEMAKTEAAPFISISLSGHDFSVVQGSDGKHILAREKDRIHVEGFRSIFAPNRPQRHSNGHLAHLLSVASLAGACWSAASVTNWNLAAVEDVASFLICAALLGIAGFYCKRD</sequence>
<dbReference type="AlphaFoldDB" id="A0A158I336"/>
<organism evidence="2 3">
    <name type="scientific">Caballeronia sordidicola</name>
    <name type="common">Burkholderia sordidicola</name>
    <dbReference type="NCBI Taxonomy" id="196367"/>
    <lineage>
        <taxon>Bacteria</taxon>
        <taxon>Pseudomonadati</taxon>
        <taxon>Pseudomonadota</taxon>
        <taxon>Betaproteobacteria</taxon>
        <taxon>Burkholderiales</taxon>
        <taxon>Burkholderiaceae</taxon>
        <taxon>Caballeronia</taxon>
    </lineage>
</organism>
<name>A0A158I336_CABSO</name>
<keyword evidence="1" id="KW-0472">Membrane</keyword>
<proteinExistence type="predicted"/>
<dbReference type="OrthoDB" id="9006081at2"/>
<evidence type="ECO:0000313" key="3">
    <source>
        <dbReference type="Proteomes" id="UP000054893"/>
    </source>
</evidence>
<protein>
    <submittedName>
        <fullName evidence="2">Uncharacterized protein</fullName>
    </submittedName>
</protein>
<feature type="transmembrane region" description="Helical" evidence="1">
    <location>
        <begin position="101"/>
        <end position="125"/>
    </location>
</feature>